<dbReference type="PROSITE" id="PS00557">
    <property type="entry name" value="FMN_HYDROXY_ACID_DH_1"/>
    <property type="match status" value="1"/>
</dbReference>
<dbReference type="CDD" id="cd02809">
    <property type="entry name" value="alpha_hydroxyacid_oxid_FMN"/>
    <property type="match status" value="1"/>
</dbReference>
<dbReference type="InterPro" id="IPR013785">
    <property type="entry name" value="Aldolase_TIM"/>
</dbReference>
<dbReference type="InterPro" id="IPR008259">
    <property type="entry name" value="FMN_hydac_DH_AS"/>
</dbReference>
<dbReference type="InterPro" id="IPR000262">
    <property type="entry name" value="FMN-dep_DH"/>
</dbReference>
<comment type="cofactor">
    <cofactor evidence="1">
        <name>FMN</name>
        <dbReference type="ChEBI" id="CHEBI:58210"/>
    </cofactor>
</comment>
<evidence type="ECO:0000256" key="3">
    <source>
        <dbReference type="ARBA" id="ARBA00022643"/>
    </source>
</evidence>
<dbReference type="Proteomes" id="UP001165586">
    <property type="component" value="Unassembled WGS sequence"/>
</dbReference>
<dbReference type="PROSITE" id="PS51349">
    <property type="entry name" value="FMN_HYDROXY_ACID_DH_2"/>
    <property type="match status" value="1"/>
</dbReference>
<keyword evidence="4" id="KW-0560">Oxidoreductase</keyword>
<dbReference type="SUPFAM" id="SSF51395">
    <property type="entry name" value="FMN-linked oxidoreductases"/>
    <property type="match status" value="1"/>
</dbReference>
<dbReference type="PANTHER" id="PTHR10578:SF107">
    <property type="entry name" value="2-HYDROXYACID OXIDASE 1"/>
    <property type="match status" value="1"/>
</dbReference>
<protein>
    <submittedName>
        <fullName evidence="7">Alpha-hydroxy-acid oxidizing protein</fullName>
    </submittedName>
</protein>
<evidence type="ECO:0000256" key="4">
    <source>
        <dbReference type="ARBA" id="ARBA00023002"/>
    </source>
</evidence>
<keyword evidence="2" id="KW-0285">Flavoprotein</keyword>
<keyword evidence="3" id="KW-0288">FMN</keyword>
<evidence type="ECO:0000256" key="2">
    <source>
        <dbReference type="ARBA" id="ARBA00022630"/>
    </source>
</evidence>
<dbReference type="InterPro" id="IPR037396">
    <property type="entry name" value="FMN_HAD"/>
</dbReference>
<evidence type="ECO:0000313" key="7">
    <source>
        <dbReference type="EMBL" id="MCS5734539.1"/>
    </source>
</evidence>
<dbReference type="Pfam" id="PF01070">
    <property type="entry name" value="FMN_dh"/>
    <property type="match status" value="1"/>
</dbReference>
<evidence type="ECO:0000256" key="5">
    <source>
        <dbReference type="ARBA" id="ARBA00024042"/>
    </source>
</evidence>
<gene>
    <name evidence="7" type="ORF">N1032_12395</name>
</gene>
<accession>A0ABT2H3Q0</accession>
<reference evidence="7" key="1">
    <citation type="submission" date="2022-08" db="EMBL/GenBank/DDBJ databases">
        <authorList>
            <person name="Deng Y."/>
            <person name="Han X.-F."/>
            <person name="Zhang Y.-Q."/>
        </authorList>
    </citation>
    <scope>NUCLEOTIDE SEQUENCE</scope>
    <source>
        <strain evidence="7">CPCC 203386</strain>
    </source>
</reference>
<dbReference type="InterPro" id="IPR012133">
    <property type="entry name" value="Alpha-hydoxy_acid_DH_FMN"/>
</dbReference>
<dbReference type="PIRSF" id="PIRSF000138">
    <property type="entry name" value="Al-hdrx_acd_dh"/>
    <property type="match status" value="1"/>
</dbReference>
<keyword evidence="8" id="KW-1185">Reference proteome</keyword>
<organism evidence="7 8">
    <name type="scientific">Herbiconiux daphne</name>
    <dbReference type="NCBI Taxonomy" id="2970914"/>
    <lineage>
        <taxon>Bacteria</taxon>
        <taxon>Bacillati</taxon>
        <taxon>Actinomycetota</taxon>
        <taxon>Actinomycetes</taxon>
        <taxon>Micrococcales</taxon>
        <taxon>Microbacteriaceae</taxon>
        <taxon>Herbiconiux</taxon>
    </lineage>
</organism>
<dbReference type="RefSeq" id="WP_259539403.1">
    <property type="nucleotide sequence ID" value="NZ_JANLCJ010000004.1"/>
</dbReference>
<comment type="caution">
    <text evidence="7">The sequence shown here is derived from an EMBL/GenBank/DDBJ whole genome shotgun (WGS) entry which is preliminary data.</text>
</comment>
<sequence length="399" mass="41755">MKPAEIRALVRLKPPELRPGVRRLASAHDIDGLRSAARRASPRPVFDYVDGGADDEVSLRANLDAFRRRRFVPRALAGVADVDATAQILGRSSALPLVLAPTGLTRMMHSSGETAVAASAARAGLPYALSTLGTTSIADLAGSPHGELWFQLYIGHDRARTAELVDEAAVHGYGALVIAVDTAVSGRRLRDTRNGLTLPPALNLKSLAGIGIRPGYWLRMLSSPGMTFPSLHGGAAPARGLTGAATWFDPSINWTDVADIRRRWRGPLLLKGPLGPADARRAVEAGVDGVQLSNHGGRQLDRSAAPIDLVAAVRAEVGPQATVIVDSGVRNGADIALSVALGADAAAVGRAYLYGLMAGGEAGVDRALGILGSEFRRTMQLLGVTSVAELRAQGPDLVL</sequence>
<evidence type="ECO:0000256" key="1">
    <source>
        <dbReference type="ARBA" id="ARBA00001917"/>
    </source>
</evidence>
<dbReference type="PANTHER" id="PTHR10578">
    <property type="entry name" value="S -2-HYDROXY-ACID OXIDASE-RELATED"/>
    <property type="match status" value="1"/>
</dbReference>
<evidence type="ECO:0000313" key="8">
    <source>
        <dbReference type="Proteomes" id="UP001165586"/>
    </source>
</evidence>
<feature type="domain" description="FMN hydroxy acid dehydrogenase" evidence="6">
    <location>
        <begin position="22"/>
        <end position="399"/>
    </location>
</feature>
<name>A0ABT2H3Q0_9MICO</name>
<evidence type="ECO:0000259" key="6">
    <source>
        <dbReference type="PROSITE" id="PS51349"/>
    </source>
</evidence>
<proteinExistence type="inferred from homology"/>
<comment type="similarity">
    <text evidence="5">Belongs to the FMN-dependent alpha-hydroxy acid dehydrogenase family.</text>
</comment>
<dbReference type="EMBL" id="JANLCJ010000004">
    <property type="protein sequence ID" value="MCS5734539.1"/>
    <property type="molecule type" value="Genomic_DNA"/>
</dbReference>
<dbReference type="Gene3D" id="3.20.20.70">
    <property type="entry name" value="Aldolase class I"/>
    <property type="match status" value="1"/>
</dbReference>